<dbReference type="EMBL" id="JAESVA010000004">
    <property type="protein sequence ID" value="MCB8881122.1"/>
    <property type="molecule type" value="Genomic_DNA"/>
</dbReference>
<evidence type="ECO:0000256" key="3">
    <source>
        <dbReference type="ARBA" id="ARBA00023163"/>
    </source>
</evidence>
<dbReference type="PANTHER" id="PTHR30146">
    <property type="entry name" value="LACI-RELATED TRANSCRIPTIONAL REPRESSOR"/>
    <property type="match status" value="1"/>
</dbReference>
<proteinExistence type="predicted"/>
<sequence length="348" mass="37151">MTSRDLARALGVSQSMISRAFSSQASIAPAMRMQIMDAAAAAGYRPNVVARSLSTRRSNIVGIVMAGMTNPFYPELLERLTRALQEVGLQTLLFHAPPGEDVDGQLPLLMQYQVDAVIIASAPISSGMAQTWLATGRPAILFNRSVPGTDVTTVACDNVAGGAAVADLFARLGRKRIGFVGGRADTSTNADRERGFTDRLNALGLPLHAHTAGTDYGYEQGYAATLRIAPSKPDAIFYANDITALGGMDALRQELRLRVPEDVAVVGFDDIPMAAWPAYRLTTLRQPVEAMIAATVSYLTAHMESAAPPEIHVLPGQLIERASTGLTPPRTNRRRASSRSGHDPSSPA</sequence>
<gene>
    <name evidence="6" type="ORF">ACELLULO517_12820</name>
</gene>
<dbReference type="RefSeq" id="WP_227307796.1">
    <property type="nucleotide sequence ID" value="NZ_JAESVA010000004.1"/>
</dbReference>
<dbReference type="CDD" id="cd06278">
    <property type="entry name" value="PBP1_LacI-like"/>
    <property type="match status" value="1"/>
</dbReference>
<dbReference type="SUPFAM" id="SSF47413">
    <property type="entry name" value="lambda repressor-like DNA-binding domains"/>
    <property type="match status" value="1"/>
</dbReference>
<evidence type="ECO:0000313" key="6">
    <source>
        <dbReference type="EMBL" id="MCB8881122.1"/>
    </source>
</evidence>
<keyword evidence="7" id="KW-1185">Reference proteome</keyword>
<name>A0A963Z1G8_9PROT</name>
<dbReference type="InterPro" id="IPR028082">
    <property type="entry name" value="Peripla_BP_I"/>
</dbReference>
<keyword evidence="3" id="KW-0804">Transcription</keyword>
<feature type="domain" description="HTH lacI-type" evidence="5">
    <location>
        <begin position="1"/>
        <end position="55"/>
    </location>
</feature>
<evidence type="ECO:0000256" key="4">
    <source>
        <dbReference type="SAM" id="MobiDB-lite"/>
    </source>
</evidence>
<evidence type="ECO:0000313" key="7">
    <source>
        <dbReference type="Proteomes" id="UP000721844"/>
    </source>
</evidence>
<dbReference type="SMART" id="SM00354">
    <property type="entry name" value="HTH_LACI"/>
    <property type="match status" value="1"/>
</dbReference>
<reference evidence="6 7" key="1">
    <citation type="journal article" date="2021" name="Microorganisms">
        <title>Acidisoma silvae sp. nov. and Acidisomacellulosilytica sp. nov., Two Acidophilic Bacteria Isolated from Decaying Wood, Hydrolyzing Cellulose and Producing Poly-3-hydroxybutyrate.</title>
        <authorList>
            <person name="Mieszkin S."/>
            <person name="Pouder E."/>
            <person name="Uroz S."/>
            <person name="Simon-Colin C."/>
            <person name="Alain K."/>
        </authorList>
    </citation>
    <scope>NUCLEOTIDE SEQUENCE [LARGE SCALE GENOMIC DNA]</scope>
    <source>
        <strain evidence="6 7">HW T5.17</strain>
    </source>
</reference>
<dbReference type="Gene3D" id="3.40.50.2300">
    <property type="match status" value="2"/>
</dbReference>
<dbReference type="PANTHER" id="PTHR30146:SF109">
    <property type="entry name" value="HTH-TYPE TRANSCRIPTIONAL REGULATOR GALS"/>
    <property type="match status" value="1"/>
</dbReference>
<dbReference type="Proteomes" id="UP000721844">
    <property type="component" value="Unassembled WGS sequence"/>
</dbReference>
<dbReference type="PROSITE" id="PS50932">
    <property type="entry name" value="HTH_LACI_2"/>
    <property type="match status" value="1"/>
</dbReference>
<comment type="caution">
    <text evidence="6">The sequence shown here is derived from an EMBL/GenBank/DDBJ whole genome shotgun (WGS) entry which is preliminary data.</text>
</comment>
<dbReference type="Pfam" id="PF13377">
    <property type="entry name" value="Peripla_BP_3"/>
    <property type="match status" value="1"/>
</dbReference>
<dbReference type="Gene3D" id="1.10.260.40">
    <property type="entry name" value="lambda repressor-like DNA-binding domains"/>
    <property type="match status" value="1"/>
</dbReference>
<organism evidence="6 7">
    <name type="scientific">Acidisoma cellulosilyticum</name>
    <dbReference type="NCBI Taxonomy" id="2802395"/>
    <lineage>
        <taxon>Bacteria</taxon>
        <taxon>Pseudomonadati</taxon>
        <taxon>Pseudomonadota</taxon>
        <taxon>Alphaproteobacteria</taxon>
        <taxon>Acetobacterales</taxon>
        <taxon>Acidocellaceae</taxon>
        <taxon>Acidisoma</taxon>
    </lineage>
</organism>
<dbReference type="GO" id="GO:0000976">
    <property type="term" value="F:transcription cis-regulatory region binding"/>
    <property type="evidence" value="ECO:0007669"/>
    <property type="project" value="TreeGrafter"/>
</dbReference>
<accession>A0A963Z1G8</accession>
<dbReference type="InterPro" id="IPR046335">
    <property type="entry name" value="LacI/GalR-like_sensor"/>
</dbReference>
<keyword evidence="1" id="KW-0805">Transcription regulation</keyword>
<dbReference type="SUPFAM" id="SSF53822">
    <property type="entry name" value="Periplasmic binding protein-like I"/>
    <property type="match status" value="1"/>
</dbReference>
<evidence type="ECO:0000256" key="1">
    <source>
        <dbReference type="ARBA" id="ARBA00023015"/>
    </source>
</evidence>
<dbReference type="AlphaFoldDB" id="A0A963Z1G8"/>
<dbReference type="InterPro" id="IPR010982">
    <property type="entry name" value="Lambda_DNA-bd_dom_sf"/>
</dbReference>
<dbReference type="GO" id="GO:0003700">
    <property type="term" value="F:DNA-binding transcription factor activity"/>
    <property type="evidence" value="ECO:0007669"/>
    <property type="project" value="TreeGrafter"/>
</dbReference>
<protein>
    <submittedName>
        <fullName evidence="6">LacI family DNA-binding transcriptional regulator</fullName>
    </submittedName>
</protein>
<feature type="region of interest" description="Disordered" evidence="4">
    <location>
        <begin position="322"/>
        <end position="348"/>
    </location>
</feature>
<keyword evidence="2 6" id="KW-0238">DNA-binding</keyword>
<dbReference type="CDD" id="cd01392">
    <property type="entry name" value="HTH_LacI"/>
    <property type="match status" value="1"/>
</dbReference>
<dbReference type="InterPro" id="IPR000843">
    <property type="entry name" value="HTH_LacI"/>
</dbReference>
<evidence type="ECO:0000256" key="2">
    <source>
        <dbReference type="ARBA" id="ARBA00023125"/>
    </source>
</evidence>
<evidence type="ECO:0000259" key="5">
    <source>
        <dbReference type="PROSITE" id="PS50932"/>
    </source>
</evidence>